<reference evidence="1 2" key="1">
    <citation type="submission" date="2018-06" db="EMBL/GenBank/DDBJ databases">
        <authorList>
            <consortium name="Pathogen Informatics"/>
            <person name="Doyle S."/>
        </authorList>
    </citation>
    <scope>NUCLEOTIDE SEQUENCE [LARGE SCALE GENOMIC DNA]</scope>
    <source>
        <strain evidence="2">NCTC 11048</strain>
    </source>
</reference>
<dbReference type="NCBIfam" id="TIGR03712">
    <property type="entry name" value="acc_sec_asp2"/>
    <property type="match status" value="1"/>
</dbReference>
<name>A0A380G2B4_STAIN</name>
<organism evidence="1 2">
    <name type="scientific">Staphylococcus intermedius NCTC 11048</name>
    <dbReference type="NCBI Taxonomy" id="1141106"/>
    <lineage>
        <taxon>Bacteria</taxon>
        <taxon>Bacillati</taxon>
        <taxon>Bacillota</taxon>
        <taxon>Bacilli</taxon>
        <taxon>Bacillales</taxon>
        <taxon>Staphylococcaceae</taxon>
        <taxon>Staphylococcus</taxon>
        <taxon>Staphylococcus intermedius group</taxon>
    </lineage>
</organism>
<dbReference type="Pfam" id="PF16929">
    <property type="entry name" value="Asp2"/>
    <property type="match status" value="1"/>
</dbReference>
<dbReference type="InterPro" id="IPR022267">
    <property type="entry name" value="Asp2"/>
</dbReference>
<evidence type="ECO:0000313" key="2">
    <source>
        <dbReference type="Proteomes" id="UP000255549"/>
    </source>
</evidence>
<dbReference type="OrthoDB" id="9768578at2"/>
<gene>
    <name evidence="1" type="primary">asp2_1</name>
    <name evidence="1" type="ORF">NCTC11048_00280</name>
</gene>
<dbReference type="RefSeq" id="WP_019169205.1">
    <property type="nucleotide sequence ID" value="NZ_CAIB01000234.1"/>
</dbReference>
<protein>
    <submittedName>
        <fullName evidence="1">Accessory Sec system asp2</fullName>
    </submittedName>
</protein>
<accession>A0A380G2B4</accession>
<evidence type="ECO:0000313" key="1">
    <source>
        <dbReference type="EMBL" id="SUM45304.1"/>
    </source>
</evidence>
<keyword evidence="2" id="KW-1185">Reference proteome</keyword>
<dbReference type="AlphaFoldDB" id="A0A380G2B4"/>
<dbReference type="EMBL" id="UHDP01000003">
    <property type="protein sequence ID" value="SUM45304.1"/>
    <property type="molecule type" value="Genomic_DNA"/>
</dbReference>
<dbReference type="GO" id="GO:0015031">
    <property type="term" value="P:protein transport"/>
    <property type="evidence" value="ECO:0007669"/>
    <property type="project" value="InterPro"/>
</dbReference>
<dbReference type="Proteomes" id="UP000255549">
    <property type="component" value="Unassembled WGS sequence"/>
</dbReference>
<sequence length="518" mass="59328">MARQFNVLQIGGRDLEQQFQHKANVTWDYFDISLFDFDSHYRQAIADVLDQNGGFDFVFVQTNFSYMLMDVLEQVSTPYNTYIDQQYWSRHFEAQAVVKENYIRPFIYEDEQVLYEKLDAITFSGQYGDKISPKMATVNAKWMPNTTFFGNTQLVIAGDFGDTFTPVLSWQNNLIYDKHKVIQIWPEFTLEDDAELRYTFRLIKSGTTDNVIEEITLLHHELDEPLEIAAKPFDAYISVAVKARGKGVIHIGAIHKRWSRLDMGQFILGGQRYSDPQRQELMYYFNPGDLKPPLNVYFSGYRSAEGFEGFFMMKNLKAPFLLISDPRIEGGAFYLGSEAYQNKVVEVIKQSLIALAFEPHELILSGLSMGSFGALYYGLQLQPSAIIVGKPLINIGTIAQNMALLRPEDFGTALDVLLQSEGDASQKSIDGLNETFWRQIEQAHISQTTFGIAYMEHDDYDPNAYEDLLPYLTAQQARVMTRSVPGRHNDDSPTITNWFVNFYQLILGTDYGRVYDHG</sequence>
<dbReference type="STRING" id="1141106.GCA_000308095_00568"/>
<proteinExistence type="predicted"/>